<organism evidence="4 5">
    <name type="scientific">Psychrobacter pacificensis</name>
    <dbReference type="NCBI Taxonomy" id="112002"/>
    <lineage>
        <taxon>Bacteria</taxon>
        <taxon>Pseudomonadati</taxon>
        <taxon>Pseudomonadota</taxon>
        <taxon>Gammaproteobacteria</taxon>
        <taxon>Moraxellales</taxon>
        <taxon>Moraxellaceae</taxon>
        <taxon>Psychrobacter</taxon>
    </lineage>
</organism>
<dbReference type="Gene3D" id="1.50.10.10">
    <property type="match status" value="1"/>
</dbReference>
<reference evidence="3" key="4">
    <citation type="submission" date="2023-01" db="EMBL/GenBank/DDBJ databases">
        <title>Draft genome sequence of Psychrobacter pacificensis strain NBRC 103191.</title>
        <authorList>
            <person name="Sun Q."/>
            <person name="Mori K."/>
        </authorList>
    </citation>
    <scope>NUCLEOTIDE SEQUENCE</scope>
    <source>
        <strain evidence="3">NBRC 103191</strain>
    </source>
</reference>
<dbReference type="EMBL" id="FNAL01000006">
    <property type="protein sequence ID" value="SDD67343.1"/>
    <property type="molecule type" value="Genomic_DNA"/>
</dbReference>
<evidence type="ECO:0000313" key="3">
    <source>
        <dbReference type="EMBL" id="GLR29262.1"/>
    </source>
</evidence>
<proteinExistence type="inferred from homology"/>
<dbReference type="PANTHER" id="PTHR15108">
    <property type="entry name" value="N-ACYLGLUCOSAMINE-2-EPIMERASE"/>
    <property type="match status" value="1"/>
</dbReference>
<dbReference type="Pfam" id="PF07221">
    <property type="entry name" value="GlcNAc_2-epim"/>
    <property type="match status" value="1"/>
</dbReference>
<protein>
    <submittedName>
        <fullName evidence="4">Mannose or cellobiose epimerase, N-acyl-D-glucosamine 2-epimerase family</fullName>
    </submittedName>
    <submittedName>
        <fullName evidence="3">Sugar isomerase</fullName>
    </submittedName>
</protein>
<dbReference type="EMBL" id="BSOK01000025">
    <property type="protein sequence ID" value="GLR29262.1"/>
    <property type="molecule type" value="Genomic_DNA"/>
</dbReference>
<dbReference type="Proteomes" id="UP000198501">
    <property type="component" value="Unassembled WGS sequence"/>
</dbReference>
<dbReference type="InterPro" id="IPR008928">
    <property type="entry name" value="6-hairpin_glycosidase_sf"/>
</dbReference>
<dbReference type="SUPFAM" id="SSF48208">
    <property type="entry name" value="Six-hairpin glycosidases"/>
    <property type="match status" value="1"/>
</dbReference>
<reference evidence="3" key="1">
    <citation type="journal article" date="2014" name="Int. J. Syst. Evol. Microbiol.">
        <title>Complete genome of a new Firmicutes species belonging to the dominant human colonic microbiota ('Ruminococcus bicirculans') reveals two chromosomes and a selective capacity to utilize plant glucans.</title>
        <authorList>
            <consortium name="NISC Comparative Sequencing Program"/>
            <person name="Wegmann U."/>
            <person name="Louis P."/>
            <person name="Goesmann A."/>
            <person name="Henrissat B."/>
            <person name="Duncan S.H."/>
            <person name="Flint H.J."/>
        </authorList>
    </citation>
    <scope>NUCLEOTIDE SEQUENCE</scope>
    <source>
        <strain evidence="3">NBRC 103191</strain>
    </source>
</reference>
<accession>A0A1G6WNU8</accession>
<keyword evidence="6" id="KW-1185">Reference proteome</keyword>
<gene>
    <name evidence="3" type="ORF">GCM10007915_15000</name>
    <name evidence="4" type="ORF">SAMN05660405_01012</name>
</gene>
<evidence type="ECO:0000313" key="6">
    <source>
        <dbReference type="Proteomes" id="UP001156645"/>
    </source>
</evidence>
<evidence type="ECO:0000256" key="1">
    <source>
        <dbReference type="ARBA" id="ARBA00008558"/>
    </source>
</evidence>
<evidence type="ECO:0000313" key="5">
    <source>
        <dbReference type="Proteomes" id="UP000198501"/>
    </source>
</evidence>
<evidence type="ECO:0000313" key="4">
    <source>
        <dbReference type="EMBL" id="SDD67343.1"/>
    </source>
</evidence>
<dbReference type="GO" id="GO:0005975">
    <property type="term" value="P:carbohydrate metabolic process"/>
    <property type="evidence" value="ECO:0007669"/>
    <property type="project" value="InterPro"/>
</dbReference>
<dbReference type="AlphaFoldDB" id="A0A1G6WNU8"/>
<evidence type="ECO:0000256" key="2">
    <source>
        <dbReference type="ARBA" id="ARBA00023235"/>
    </source>
</evidence>
<dbReference type="Proteomes" id="UP001156645">
    <property type="component" value="Unassembled WGS sequence"/>
</dbReference>
<dbReference type="RefSeq" id="WP_227674122.1">
    <property type="nucleotide sequence ID" value="NZ_BSOK01000025.1"/>
</dbReference>
<reference evidence="4 5" key="2">
    <citation type="submission" date="2016-10" db="EMBL/GenBank/DDBJ databases">
        <authorList>
            <person name="de Groot N.N."/>
        </authorList>
    </citation>
    <scope>NUCLEOTIDE SEQUENCE [LARGE SCALE GENOMIC DNA]</scope>
    <source>
        <strain evidence="4 5">DSM 23406</strain>
    </source>
</reference>
<comment type="similarity">
    <text evidence="1">Belongs to the N-acylglucosamine 2-epimerase family.</text>
</comment>
<name>A0A1G6WNU8_9GAMM</name>
<dbReference type="InterPro" id="IPR010819">
    <property type="entry name" value="AGE/CE"/>
</dbReference>
<dbReference type="GO" id="GO:0016853">
    <property type="term" value="F:isomerase activity"/>
    <property type="evidence" value="ECO:0007669"/>
    <property type="project" value="UniProtKB-KW"/>
</dbReference>
<sequence>MADIMDSPDSSDLLSVCWADSSTHRRWLLAEGQRLLDHYAKARVPSGFATLGHDGSMVDDTAKSIITARMVHCYALAALMGIPGAATLADHGLDALLDGPLRDSVHGGWFSDASSTHENPSRKNAYLHAFVALAGASASIAGRPRGAELMEAAITIIDQHFWLEDEQSMLPSFAADWSDPEDYRGANCNMHTTEACLALADATGETRWLDRALHLAKRFGHDMPSTYDGRLPEHFDSEWNLLPDYDANEPSDDLRPWGLTPGHFAEWAGLLLKVESACIAHDYDIPDWLLPDAIALFDSAIDRGWAPDGQPGMVYTIGWDDEISIPNRPYWVQAEMANTALMLSRRTGDPRFEYYYRLAWDYIASTLIDLEHGGWRHEVDADGNLSTVIYPTREDLYHDFQATVTPLIPISASVAGGLRTQMLKIKT</sequence>
<keyword evidence="2 3" id="KW-0413">Isomerase</keyword>
<dbReference type="InterPro" id="IPR012341">
    <property type="entry name" value="6hp_glycosidase-like_sf"/>
</dbReference>
<reference evidence="6" key="3">
    <citation type="journal article" date="2019" name="Int. J. Syst. Evol. Microbiol.">
        <title>The Global Catalogue of Microorganisms (GCM) 10K type strain sequencing project: providing services to taxonomists for standard genome sequencing and annotation.</title>
        <authorList>
            <consortium name="The Broad Institute Genomics Platform"/>
            <consortium name="The Broad Institute Genome Sequencing Center for Infectious Disease"/>
            <person name="Wu L."/>
            <person name="Ma J."/>
        </authorList>
    </citation>
    <scope>NUCLEOTIDE SEQUENCE [LARGE SCALE GENOMIC DNA]</scope>
    <source>
        <strain evidence="6">NBRC 103191</strain>
    </source>
</reference>